<dbReference type="OrthoDB" id="380901at2157"/>
<dbReference type="EMBL" id="CP000505">
    <property type="protein sequence ID" value="ABL77440.1"/>
    <property type="molecule type" value="Genomic_DNA"/>
</dbReference>
<reference evidence="2" key="1">
    <citation type="journal article" date="2008" name="J. Bacteriol.">
        <title>Genome sequence of Thermofilum pendens reveals an exceptional loss of biosynthetic pathways without genome reduction.</title>
        <authorList>
            <person name="Anderson I."/>
            <person name="Rodriguez J."/>
            <person name="Susanti D."/>
            <person name="Porat I."/>
            <person name="Reich C."/>
            <person name="Ulrich L.E."/>
            <person name="Elkins J.G."/>
            <person name="Mavromatis K."/>
            <person name="Lykidis A."/>
            <person name="Kim E."/>
            <person name="Thompson L.S."/>
            <person name="Nolan M."/>
            <person name="Land M."/>
            <person name="Copeland A."/>
            <person name="Lapidus A."/>
            <person name="Lucas S."/>
            <person name="Detter C."/>
            <person name="Zhulin I.B."/>
            <person name="Olsen G.J."/>
            <person name="Whitman W."/>
            <person name="Mukhopadhyay B."/>
            <person name="Bristow J."/>
            <person name="Kyrpides N."/>
        </authorList>
    </citation>
    <scope>NUCLEOTIDE SEQUENCE [LARGE SCALE GENOMIC DNA]</scope>
    <source>
        <strain evidence="2">DSM 2475 / Hrk 5</strain>
    </source>
</reference>
<dbReference type="KEGG" id="tpe:Tpen_0030"/>
<name>A1RW60_THEPD</name>
<dbReference type="RefSeq" id="WP_011751705.1">
    <property type="nucleotide sequence ID" value="NC_008698.1"/>
</dbReference>
<keyword evidence="2" id="KW-1185">Reference proteome</keyword>
<organism evidence="1 2">
    <name type="scientific">Thermofilum pendens (strain DSM 2475 / Hrk 5)</name>
    <dbReference type="NCBI Taxonomy" id="368408"/>
    <lineage>
        <taxon>Archaea</taxon>
        <taxon>Thermoproteota</taxon>
        <taxon>Thermoprotei</taxon>
        <taxon>Thermofilales</taxon>
        <taxon>Thermofilaceae</taxon>
        <taxon>Thermofilum</taxon>
    </lineage>
</organism>
<gene>
    <name evidence="1" type="ordered locus">Tpen_0030</name>
</gene>
<dbReference type="GeneID" id="4601339"/>
<sequence>MRDGVRFSLLEDFKQLPAALQRQPRGERWDLLVVDEFMTAEIVSTGDALLLAMYAEVEAPAGPIPQPTDPDITLVPEGGTLKLKAFTRYPMQGTLIYHSIIKKINEFRRTLAALLAVSSK</sequence>
<evidence type="ECO:0000313" key="2">
    <source>
        <dbReference type="Proteomes" id="UP000000641"/>
    </source>
</evidence>
<proteinExistence type="predicted"/>
<dbReference type="AlphaFoldDB" id="A1RW60"/>
<dbReference type="HOGENOM" id="CLU_2140334_0_0_2"/>
<evidence type="ECO:0000313" key="1">
    <source>
        <dbReference type="EMBL" id="ABL77440.1"/>
    </source>
</evidence>
<protein>
    <submittedName>
        <fullName evidence="1">Uncharacterized protein</fullName>
    </submittedName>
</protein>
<dbReference type="Proteomes" id="UP000000641">
    <property type="component" value="Chromosome"/>
</dbReference>
<dbReference type="STRING" id="368408.Tpen_0030"/>
<dbReference type="EnsemblBacteria" id="ABL77440">
    <property type="protein sequence ID" value="ABL77440"/>
    <property type="gene ID" value="Tpen_0030"/>
</dbReference>
<accession>A1RW60</accession>